<dbReference type="InterPro" id="IPR000782">
    <property type="entry name" value="FAS1_domain"/>
</dbReference>
<evidence type="ECO:0000313" key="4">
    <source>
        <dbReference type="EMBL" id="KAA8894268.1"/>
    </source>
</evidence>
<feature type="chain" id="PRO_5023803573" evidence="2">
    <location>
        <begin position="19"/>
        <end position="194"/>
    </location>
</feature>
<keyword evidence="1 2" id="KW-0732">Signal</keyword>
<proteinExistence type="predicted"/>
<dbReference type="Gene3D" id="2.30.180.10">
    <property type="entry name" value="FAS1 domain"/>
    <property type="match status" value="1"/>
</dbReference>
<comment type="caution">
    <text evidence="4">The sequence shown here is derived from an EMBL/GenBank/DDBJ whole genome shotgun (WGS) entry which is preliminary data.</text>
</comment>
<dbReference type="Pfam" id="PF02469">
    <property type="entry name" value="Fasciclin"/>
    <property type="match status" value="1"/>
</dbReference>
<gene>
    <name evidence="4" type="ORF">FN846DRAFT_431468</name>
</gene>
<name>A0A5J5EHT3_9PEZI</name>
<dbReference type="Proteomes" id="UP000326924">
    <property type="component" value="Unassembled WGS sequence"/>
</dbReference>
<reference evidence="4 5" key="1">
    <citation type="submission" date="2019-09" db="EMBL/GenBank/DDBJ databases">
        <title>Draft genome of the ectomycorrhizal ascomycete Sphaerosporella brunnea.</title>
        <authorList>
            <consortium name="DOE Joint Genome Institute"/>
            <person name="Benucci G.M."/>
            <person name="Marozzi G."/>
            <person name="Antonielli L."/>
            <person name="Sanchez S."/>
            <person name="Marco P."/>
            <person name="Wang X."/>
            <person name="Falini L.B."/>
            <person name="Barry K."/>
            <person name="Haridas S."/>
            <person name="Lipzen A."/>
            <person name="Labutti K."/>
            <person name="Grigoriev I.V."/>
            <person name="Murat C."/>
            <person name="Martin F."/>
            <person name="Albertini E."/>
            <person name="Donnini D."/>
            <person name="Bonito G."/>
        </authorList>
    </citation>
    <scope>NUCLEOTIDE SEQUENCE [LARGE SCALE GENOMIC DNA]</scope>
    <source>
        <strain evidence="4 5">Sb_GMNB300</strain>
    </source>
</reference>
<evidence type="ECO:0000259" key="3">
    <source>
        <dbReference type="PROSITE" id="PS50213"/>
    </source>
</evidence>
<dbReference type="InParanoid" id="A0A5J5EHT3"/>
<dbReference type="AlphaFoldDB" id="A0A5J5EHT3"/>
<feature type="signal peptide" evidence="2">
    <location>
        <begin position="1"/>
        <end position="18"/>
    </location>
</feature>
<evidence type="ECO:0000313" key="5">
    <source>
        <dbReference type="Proteomes" id="UP000326924"/>
    </source>
</evidence>
<organism evidence="4 5">
    <name type="scientific">Sphaerosporella brunnea</name>
    <dbReference type="NCBI Taxonomy" id="1250544"/>
    <lineage>
        <taxon>Eukaryota</taxon>
        <taxon>Fungi</taxon>
        <taxon>Dikarya</taxon>
        <taxon>Ascomycota</taxon>
        <taxon>Pezizomycotina</taxon>
        <taxon>Pezizomycetes</taxon>
        <taxon>Pezizales</taxon>
        <taxon>Pyronemataceae</taxon>
        <taxon>Sphaerosporella</taxon>
    </lineage>
</organism>
<sequence length="194" mass="21785">MVKPHILAATLFLPLAFAHQQQQQPLHPQNNKMAQMADQPSGSPLLGDILPLDKQISIFSGFTRSVATISDLLMNREKNTTVLAPSNVAVSRLPRKPWEDPDDKEYIGVEGEDRASRNLRRFVEAHCIGVSPWDEKARVQTVEGTEVWWEWRDGGRWVMPGDIKVAQVKEGCENGQVWVLDGVVGFAYPVYLPL</sequence>
<dbReference type="OrthoDB" id="5551751at2759"/>
<dbReference type="PANTHER" id="PTHR28156">
    <property type="entry name" value="FAS1 DOMAIN-CONTAINING PROTEIN YDR262W"/>
    <property type="match status" value="1"/>
</dbReference>
<evidence type="ECO:0000256" key="1">
    <source>
        <dbReference type="ARBA" id="ARBA00022729"/>
    </source>
</evidence>
<accession>A0A5J5EHT3</accession>
<feature type="domain" description="FAS1" evidence="3">
    <location>
        <begin position="43"/>
        <end position="184"/>
    </location>
</feature>
<dbReference type="PROSITE" id="PS50213">
    <property type="entry name" value="FAS1"/>
    <property type="match status" value="1"/>
</dbReference>
<evidence type="ECO:0000256" key="2">
    <source>
        <dbReference type="SAM" id="SignalP"/>
    </source>
</evidence>
<keyword evidence="5" id="KW-1185">Reference proteome</keyword>
<dbReference type="SUPFAM" id="SSF82153">
    <property type="entry name" value="FAS1 domain"/>
    <property type="match status" value="1"/>
</dbReference>
<dbReference type="InterPro" id="IPR040200">
    <property type="entry name" value="Mug57-like"/>
</dbReference>
<dbReference type="InterPro" id="IPR036378">
    <property type="entry name" value="FAS1_dom_sf"/>
</dbReference>
<protein>
    <submittedName>
        <fullName evidence="4">FAS1 domain-containing protein</fullName>
    </submittedName>
</protein>
<dbReference type="PANTHER" id="PTHR28156:SF1">
    <property type="entry name" value="FAS1 DOMAIN-CONTAINING PROTEIN YDR262W"/>
    <property type="match status" value="1"/>
</dbReference>
<dbReference type="EMBL" id="VXIS01000353">
    <property type="protein sequence ID" value="KAA8894268.1"/>
    <property type="molecule type" value="Genomic_DNA"/>
</dbReference>